<feature type="region of interest" description="Disordered" evidence="2">
    <location>
        <begin position="179"/>
        <end position="223"/>
    </location>
</feature>
<evidence type="ECO:0000259" key="3">
    <source>
        <dbReference type="PROSITE" id="PS50245"/>
    </source>
</evidence>
<protein>
    <submittedName>
        <fullName evidence="4">CAP-Gly domain</fullName>
    </submittedName>
</protein>
<dbReference type="SMART" id="SM01052">
    <property type="entry name" value="CAP_GLY"/>
    <property type="match status" value="1"/>
</dbReference>
<evidence type="ECO:0000313" key="5">
    <source>
        <dbReference type="Proteomes" id="UP001153069"/>
    </source>
</evidence>
<feature type="compositionally biased region" description="Basic and acidic residues" evidence="2">
    <location>
        <begin position="1103"/>
        <end position="1113"/>
    </location>
</feature>
<feature type="region of interest" description="Disordered" evidence="2">
    <location>
        <begin position="239"/>
        <end position="259"/>
    </location>
</feature>
<evidence type="ECO:0000256" key="2">
    <source>
        <dbReference type="SAM" id="MobiDB-lite"/>
    </source>
</evidence>
<accession>A0A9N8EC46</accession>
<comment type="caution">
    <text evidence="4">The sequence shown here is derived from an EMBL/GenBank/DDBJ whole genome shotgun (WGS) entry which is preliminary data.</text>
</comment>
<dbReference type="Pfam" id="PF01302">
    <property type="entry name" value="CAP_GLY"/>
    <property type="match status" value="1"/>
</dbReference>
<dbReference type="SUPFAM" id="SSF74924">
    <property type="entry name" value="Cap-Gly domain"/>
    <property type="match status" value="1"/>
</dbReference>
<keyword evidence="5" id="KW-1185">Reference proteome</keyword>
<dbReference type="PANTHER" id="PTHR43941">
    <property type="entry name" value="STRUCTURAL MAINTENANCE OF CHROMOSOMES PROTEIN 2"/>
    <property type="match status" value="1"/>
</dbReference>
<dbReference type="OrthoDB" id="10249065at2759"/>
<name>A0A9N8EC46_9STRA</name>
<feature type="compositionally biased region" description="Basic and acidic residues" evidence="2">
    <location>
        <begin position="239"/>
        <end position="251"/>
    </location>
</feature>
<gene>
    <name evidence="4" type="ORF">SEMRO_865_G212920.1</name>
</gene>
<dbReference type="AlphaFoldDB" id="A0A9N8EC46"/>
<evidence type="ECO:0000313" key="4">
    <source>
        <dbReference type="EMBL" id="CAB9517569.1"/>
    </source>
</evidence>
<feature type="domain" description="CAP-Gly" evidence="3">
    <location>
        <begin position="37"/>
        <end position="73"/>
    </location>
</feature>
<dbReference type="EMBL" id="CAICTM010000864">
    <property type="protein sequence ID" value="CAB9517569.1"/>
    <property type="molecule type" value="Genomic_DNA"/>
</dbReference>
<dbReference type="Proteomes" id="UP001153069">
    <property type="component" value="Unassembled WGS sequence"/>
</dbReference>
<feature type="region of interest" description="Disordered" evidence="2">
    <location>
        <begin position="365"/>
        <end position="388"/>
    </location>
</feature>
<organism evidence="4 5">
    <name type="scientific">Seminavis robusta</name>
    <dbReference type="NCBI Taxonomy" id="568900"/>
    <lineage>
        <taxon>Eukaryota</taxon>
        <taxon>Sar</taxon>
        <taxon>Stramenopiles</taxon>
        <taxon>Ochrophyta</taxon>
        <taxon>Bacillariophyta</taxon>
        <taxon>Bacillariophyceae</taxon>
        <taxon>Bacillariophycidae</taxon>
        <taxon>Naviculales</taxon>
        <taxon>Naviculaceae</taxon>
        <taxon>Seminavis</taxon>
    </lineage>
</organism>
<dbReference type="Gene3D" id="2.30.30.190">
    <property type="entry name" value="CAP Gly-rich-like domain"/>
    <property type="match status" value="1"/>
</dbReference>
<dbReference type="PROSITE" id="PS50245">
    <property type="entry name" value="CAP_GLY_2"/>
    <property type="match status" value="1"/>
</dbReference>
<feature type="compositionally biased region" description="Low complexity" evidence="2">
    <location>
        <begin position="374"/>
        <end position="388"/>
    </location>
</feature>
<dbReference type="InterPro" id="IPR036859">
    <property type="entry name" value="CAP-Gly_dom_sf"/>
</dbReference>
<reference evidence="4" key="1">
    <citation type="submission" date="2020-06" db="EMBL/GenBank/DDBJ databases">
        <authorList>
            <consortium name="Plant Systems Biology data submission"/>
        </authorList>
    </citation>
    <scope>NUCLEOTIDE SEQUENCE</scope>
    <source>
        <strain evidence="4">D6</strain>
    </source>
</reference>
<feature type="region of interest" description="Disordered" evidence="2">
    <location>
        <begin position="1095"/>
        <end position="1126"/>
    </location>
</feature>
<proteinExistence type="predicted"/>
<sequence length="1263" mass="138288">MPDYSLNDPVFVNREGKKLEGVVAFVGKVEFAEGDDWVGVRLTGKSAGQGKNDGTVKSQSYFKCPANCGLFIRKAAVESRKLTKIEELRLRRELATSSSSSTASATRRASTASPAASTPTGRQSRLDELRQRRATIGTDRDDSSAALDQLNEKLNAKDEALDSMKATLASVEKELESAKESVKNLESENEALQQKTKASSPPPSKEEASNEPEPETWTREKQILEEQVIQFEGKIKELTKQMEKQKSEHSTEATQLRAESLAYKNELQALSEQSKQKGVSDTSHYKEKAVLQAQIAALRREVQDLKNERVEIDSNLEDLALDKEQLQEENEGLSEKLDEIKIDAETAQMEVEELKMELEEAKAAAERAGSSLEMSTAAASSGGASSAQSDDMAQALSIQNARLREALIRLREQSSVEKMELNRKIKAIEKEAEAVKGQVKQNADKEGLLAKYQEEVRELKDMVDQGAVFEGMVEDLSDKVMEMEERNVSLATTVRELEEAAELTSEMEEVQAEELKAMNRDLEDRDTVIRNLEEAIKMQRRREEDFNRTVGNYRSTVETLKREKEALMEMQQGGEGEKSSLLASSQKALARAAQLVQDAAEMRKKEALAALDKVEGQAQKHMAGRLERLLPKGVAGSELAAIRGELLVSSVAGLAASALDGIASSFHKRFRNVPVDTEPASGSDENENTLQLSDESKQDLANMIHQSECANVLIGTGSDAIRLLAAGQWPDLLSEQESVALGSMLGHSMNELDVTLRAILKSLKEEGVIDTHQSNVDTLRQAAKNATRDLENLEESGGVSLSHDWKPPGMELFQCVTTVKYSCLGIAAAVGVACKSEAATGLFGSEAKSLLAKLDSLGSEASQICLRLAFLDVQKGDEISRYLAQGSKLRDACNELQARVRTSFLEADRISVADIRGCAADAEAAAKLLSQFSTVLRAAKLNSEEVGCYHPLSPEARDSWYGLSRLARSVRTVDGDEDDVNFLMRARSIEHRLSEAVANEPKLSLANSKVTSLEKSLATRSKEIAMQNARLSELEKLLTKSSAKPSPAKITSVAKSTEELNSLREENRVLMEAMDVLQEQVAGYESEIRMLNTMKSPKRHGSGKPEARRKSSVEVKSLGSIGKRQASQTNLGAEMTSLASVGVLEAALFRPALSDALRDAAKWKNAALGKAFMELPPLSIPIAPLDSQEESKEECFRDDAMEGLSRLNAAMNSFRMEQATARVVDLKDGSRSARAQLRASKARHKLVSEELSAAAASARRFLL</sequence>
<feature type="region of interest" description="Disordered" evidence="2">
    <location>
        <begin position="93"/>
        <end position="128"/>
    </location>
</feature>
<keyword evidence="1" id="KW-0175">Coiled coil</keyword>
<evidence type="ECO:0000256" key="1">
    <source>
        <dbReference type="SAM" id="Coils"/>
    </source>
</evidence>
<dbReference type="InterPro" id="IPR000938">
    <property type="entry name" value="CAP-Gly_domain"/>
</dbReference>
<feature type="coiled-coil region" evidence="1">
    <location>
        <begin position="1053"/>
        <end position="1094"/>
    </location>
</feature>
<feature type="coiled-coil region" evidence="1">
    <location>
        <begin position="769"/>
        <end position="796"/>
    </location>
</feature>
<feature type="compositionally biased region" description="Low complexity" evidence="2">
    <location>
        <begin position="95"/>
        <end position="120"/>
    </location>
</feature>